<name>A0A403N4K8_SALER</name>
<protein>
    <submittedName>
        <fullName evidence="1">Uncharacterized protein</fullName>
    </submittedName>
</protein>
<sequence length="158" mass="17923">MTSNDVYDVICKHLAKMNDIRDIVVSGDDHDQSDRAPGYITALISKRITCLYFAIHAHRGTHSRSLLSFRDSLIHMLYLETGQLMEPSKISVNLTLALLADRLSTTSVEDQPLIDQWMSKNPSMLSVLPDKTKCLAELHWHDLPSELFQDLVMLQSLD</sequence>
<evidence type="ECO:0000313" key="1">
    <source>
        <dbReference type="EMBL" id="MLW03820.1"/>
    </source>
</evidence>
<reference evidence="1" key="1">
    <citation type="submission" date="2018-10" db="EMBL/GenBank/DDBJ databases">
        <authorList>
            <consortium name="PulseNet: The National Subtyping Network for Foodborne Disease Surveillance"/>
            <person name="Tarr C.L."/>
            <person name="Trees E."/>
            <person name="Katz L.S."/>
            <person name="Carleton-Romer H.A."/>
            <person name="Stroika S."/>
            <person name="Kucerova Z."/>
            <person name="Roache K.F."/>
            <person name="Sabol A.L."/>
            <person name="Besser J."/>
            <person name="Gerner-Smidt P."/>
        </authorList>
    </citation>
    <scope>NUCLEOTIDE SEQUENCE [LARGE SCALE GENOMIC DNA]</scope>
    <source>
        <strain evidence="1">PNUSAS038541</strain>
    </source>
</reference>
<organism evidence="1">
    <name type="scientific">Salmonella enterica</name>
    <name type="common">Salmonella choleraesuis</name>
    <dbReference type="NCBI Taxonomy" id="28901"/>
    <lineage>
        <taxon>Bacteria</taxon>
        <taxon>Pseudomonadati</taxon>
        <taxon>Pseudomonadota</taxon>
        <taxon>Gammaproteobacteria</taxon>
        <taxon>Enterobacterales</taxon>
        <taxon>Enterobacteriaceae</taxon>
        <taxon>Salmonella</taxon>
    </lineage>
</organism>
<comment type="caution">
    <text evidence="1">The sequence shown here is derived from an EMBL/GenBank/DDBJ whole genome shotgun (WGS) entry which is preliminary data.</text>
</comment>
<gene>
    <name evidence="1" type="ORF">EAK82_27420</name>
</gene>
<proteinExistence type="predicted"/>
<dbReference type="AlphaFoldDB" id="A0A403N4K8"/>
<dbReference type="Proteomes" id="UP000885392">
    <property type="component" value="Unassembled WGS sequence"/>
</dbReference>
<dbReference type="EMBL" id="RVIJ01000066">
    <property type="protein sequence ID" value="MLW03820.1"/>
    <property type="molecule type" value="Genomic_DNA"/>
</dbReference>
<accession>A0A403N4K8</accession>